<dbReference type="GO" id="GO:0000150">
    <property type="term" value="F:DNA strand exchange activity"/>
    <property type="evidence" value="ECO:0007669"/>
    <property type="project" value="InterPro"/>
</dbReference>
<keyword evidence="2" id="KW-1185">Reference proteome</keyword>
<dbReference type="AlphaFoldDB" id="A0A4U1CI67"/>
<gene>
    <name evidence="1" type="ORF">FA047_12500</name>
</gene>
<dbReference type="Proteomes" id="UP000307244">
    <property type="component" value="Unassembled WGS sequence"/>
</dbReference>
<organism evidence="1 2">
    <name type="scientific">Pedobacter frigoris</name>
    <dbReference type="NCBI Taxonomy" id="2571272"/>
    <lineage>
        <taxon>Bacteria</taxon>
        <taxon>Pseudomonadati</taxon>
        <taxon>Bacteroidota</taxon>
        <taxon>Sphingobacteriia</taxon>
        <taxon>Sphingobacteriales</taxon>
        <taxon>Sphingobacteriaceae</taxon>
        <taxon>Pedobacter</taxon>
    </lineage>
</organism>
<dbReference type="OrthoDB" id="767165at2"/>
<name>A0A4U1CI67_9SPHI</name>
<comment type="caution">
    <text evidence="1">The sequence shown here is derived from an EMBL/GenBank/DDBJ whole genome shotgun (WGS) entry which is preliminary data.</text>
</comment>
<reference evidence="1 2" key="1">
    <citation type="submission" date="2019-04" db="EMBL/GenBank/DDBJ databases">
        <title>Pedobacter sp. RP-3-15 sp. nov., isolated from Arctic soil.</title>
        <authorList>
            <person name="Dahal R.H."/>
            <person name="Kim D.-U."/>
        </authorList>
    </citation>
    <scope>NUCLEOTIDE SEQUENCE [LARGE SCALE GENOMIC DNA]</scope>
    <source>
        <strain evidence="1 2">RP-3-15</strain>
    </source>
</reference>
<dbReference type="Gene3D" id="3.40.50.1390">
    <property type="entry name" value="Resolvase, N-terminal catalytic domain"/>
    <property type="match status" value="1"/>
</dbReference>
<accession>A0A4U1CI67</accession>
<evidence type="ECO:0008006" key="3">
    <source>
        <dbReference type="Google" id="ProtNLM"/>
    </source>
</evidence>
<dbReference type="EMBL" id="SWBQ01000003">
    <property type="protein sequence ID" value="TKC06141.1"/>
    <property type="molecule type" value="Genomic_DNA"/>
</dbReference>
<proteinExistence type="predicted"/>
<dbReference type="GO" id="GO:0003677">
    <property type="term" value="F:DNA binding"/>
    <property type="evidence" value="ECO:0007669"/>
    <property type="project" value="InterPro"/>
</dbReference>
<dbReference type="InterPro" id="IPR036162">
    <property type="entry name" value="Resolvase-like_N_sf"/>
</dbReference>
<dbReference type="RefSeq" id="WP_136836400.1">
    <property type="nucleotide sequence ID" value="NZ_SWBQ01000003.1"/>
</dbReference>
<evidence type="ECO:0000313" key="1">
    <source>
        <dbReference type="EMBL" id="TKC06141.1"/>
    </source>
</evidence>
<sequence length="103" mass="12143">MNAIGYIRISPHLKTIGDQEIAIKKFCTEKGLNLLMLFKDSGEYNEDRERESWLAVEEYVQYSGEVNFLLFVLPEKITRYNKLIDDVQDHFRRKYNVLLVAVV</sequence>
<evidence type="ECO:0000313" key="2">
    <source>
        <dbReference type="Proteomes" id="UP000307244"/>
    </source>
</evidence>
<protein>
    <recommendedName>
        <fullName evidence="3">Resolvase/invertase-type recombinase catalytic domain-containing protein</fullName>
    </recommendedName>
</protein>